<evidence type="ECO:0000313" key="1">
    <source>
        <dbReference type="EMBL" id="ETM00843.1"/>
    </source>
</evidence>
<protein>
    <submittedName>
        <fullName evidence="1">Uncharacterized protein</fullName>
    </submittedName>
</protein>
<proteinExistence type="predicted"/>
<dbReference type="EMBL" id="KI677874">
    <property type="protein sequence ID" value="ETM00843.1"/>
    <property type="molecule type" value="Genomic_DNA"/>
</dbReference>
<dbReference type="OrthoDB" id="107123at2759"/>
<reference evidence="1" key="1">
    <citation type="submission" date="2013-11" db="EMBL/GenBank/DDBJ databases">
        <title>The Genome Sequence of Phytophthora parasitica CHvinca01.</title>
        <authorList>
            <consortium name="The Broad Institute Genomics Platform"/>
            <person name="Russ C."/>
            <person name="Tyler B."/>
            <person name="Panabieres F."/>
            <person name="Shan W."/>
            <person name="Tripathy S."/>
            <person name="Grunwald N."/>
            <person name="Machado M."/>
            <person name="Johnson C.S."/>
            <person name="Arredondo F."/>
            <person name="Hong C."/>
            <person name="Coffey M."/>
            <person name="Young S.K."/>
            <person name="Zeng Q."/>
            <person name="Gargeya S."/>
            <person name="Fitzgerald M."/>
            <person name="Abouelleil A."/>
            <person name="Alvarado L."/>
            <person name="Chapman S.B."/>
            <person name="Gainer-Dewar J."/>
            <person name="Goldberg J."/>
            <person name="Griggs A."/>
            <person name="Gujja S."/>
            <person name="Hansen M."/>
            <person name="Howarth C."/>
            <person name="Imamovic A."/>
            <person name="Ireland A."/>
            <person name="Larimer J."/>
            <person name="McCowan C."/>
            <person name="Murphy C."/>
            <person name="Pearson M."/>
            <person name="Poon T.W."/>
            <person name="Priest M."/>
            <person name="Roberts A."/>
            <person name="Saif S."/>
            <person name="Shea T."/>
            <person name="Sykes S."/>
            <person name="Wortman J."/>
            <person name="Nusbaum C."/>
            <person name="Birren B."/>
        </authorList>
    </citation>
    <scope>NUCLEOTIDE SEQUENCE [LARGE SCALE GENOMIC DNA]</scope>
    <source>
        <strain evidence="1">CHvinca01</strain>
    </source>
</reference>
<dbReference type="PANTHER" id="PTHR40866:SF1">
    <property type="entry name" value="BED-TYPE DOMAIN-CONTAINING PROTEIN"/>
    <property type="match status" value="1"/>
</dbReference>
<name>W2LTR0_PHYNI</name>
<gene>
    <name evidence="1" type="ORF">L917_02486</name>
</gene>
<sequence length="164" mass="18389">MVQLRHCNNAAELAKQTELKPIKRNTTRWSSTFEIIHRYKLIRDMIRPVDAVEEFIPAGATHKKVVGLLELLKKLDSVCKVLQDDRTTMADVRVLFDQVIDDYPVMASHLRSSAKIVQSPTFEGALIKVINGGSLTASEARAIHRFEVGVDTCGSKRKERSADS</sequence>
<dbReference type="VEuPathDB" id="FungiDB:PPTG_03236"/>
<dbReference type="Proteomes" id="UP000054423">
    <property type="component" value="Unassembled WGS sequence"/>
</dbReference>
<dbReference type="AlphaFoldDB" id="W2LTR0"/>
<organism evidence="1">
    <name type="scientific">Phytophthora nicotianae</name>
    <name type="common">Potato buckeye rot agent</name>
    <name type="synonym">Phytophthora parasitica</name>
    <dbReference type="NCBI Taxonomy" id="4792"/>
    <lineage>
        <taxon>Eukaryota</taxon>
        <taxon>Sar</taxon>
        <taxon>Stramenopiles</taxon>
        <taxon>Oomycota</taxon>
        <taxon>Peronosporomycetes</taxon>
        <taxon>Peronosporales</taxon>
        <taxon>Peronosporaceae</taxon>
        <taxon>Phytophthora</taxon>
    </lineage>
</organism>
<accession>W2LTR0</accession>
<dbReference type="PANTHER" id="PTHR40866">
    <property type="entry name" value="BED-TYPE DOMAIN-CONTAINING PROTEIN"/>
    <property type="match status" value="1"/>
</dbReference>